<evidence type="ECO:0000256" key="5">
    <source>
        <dbReference type="ARBA" id="ARBA00022734"/>
    </source>
</evidence>
<evidence type="ECO:0000256" key="6">
    <source>
        <dbReference type="ARBA" id="ARBA00022837"/>
    </source>
</evidence>
<comment type="similarity">
    <text evidence="2">Belongs to the true venom lectin family.</text>
</comment>
<feature type="chain" id="PRO_5003158968" evidence="8">
    <location>
        <begin position="26"/>
        <end position="161"/>
    </location>
</feature>
<dbReference type="Gene3D" id="3.10.100.10">
    <property type="entry name" value="Mannose-Binding Protein A, subunit A"/>
    <property type="match status" value="1"/>
</dbReference>
<dbReference type="PROSITE" id="PS00615">
    <property type="entry name" value="C_TYPE_LECTIN_1"/>
    <property type="match status" value="1"/>
</dbReference>
<accession>E2E4I9</accession>
<dbReference type="PANTHER" id="PTHR22803">
    <property type="entry name" value="MANNOSE, PHOSPHOLIPASE, LECTIN RECEPTOR RELATED"/>
    <property type="match status" value="1"/>
</dbReference>
<dbReference type="PRINTS" id="PR01504">
    <property type="entry name" value="PNCREATITSAP"/>
</dbReference>
<comment type="subcellular location">
    <subcellularLocation>
        <location evidence="1">Secreted</location>
    </subcellularLocation>
</comment>
<dbReference type="GO" id="GO:0046872">
    <property type="term" value="F:metal ion binding"/>
    <property type="evidence" value="ECO:0007669"/>
    <property type="project" value="UniProtKB-KW"/>
</dbReference>
<evidence type="ECO:0000256" key="8">
    <source>
        <dbReference type="SAM" id="SignalP"/>
    </source>
</evidence>
<dbReference type="InterPro" id="IPR016187">
    <property type="entry name" value="CTDL_fold"/>
</dbReference>
<proteinExistence type="evidence at transcript level"/>
<dbReference type="EMBL" id="GU441506">
    <property type="protein sequence ID" value="ADK39270.1"/>
    <property type="molecule type" value="mRNA"/>
</dbReference>
<keyword evidence="3" id="KW-0964">Secreted</keyword>
<keyword evidence="6" id="KW-0106">Calcium</keyword>
<evidence type="ECO:0000313" key="10">
    <source>
        <dbReference type="EMBL" id="ADK39270.1"/>
    </source>
</evidence>
<keyword evidence="5" id="KW-0430">Lectin</keyword>
<dbReference type="FunFam" id="3.10.100.10:FF:000015">
    <property type="entry name" value="C-type lectin Cal"/>
    <property type="match status" value="1"/>
</dbReference>
<protein>
    <submittedName>
        <fullName evidence="10">Lectoxin-Vind1</fullName>
    </submittedName>
</protein>
<reference evidence="10" key="1">
    <citation type="journal article" date="2010" name="Mol. Cell. Proteomics">
        <title>Functional and structural diversification of the Anguimorpha lizard venom system.</title>
        <authorList>
            <person name="Fry B.G."/>
            <person name="Winter K."/>
            <person name="Norman J.A."/>
            <person name="Roelants K."/>
            <person name="Nabuurs R.J."/>
            <person name="van Osch M.J."/>
            <person name="Teeuwisse W.M."/>
            <person name="van der Weerd L."/>
            <person name="McNaughtan J.E."/>
            <person name="Kwok H.F."/>
            <person name="Scheib H."/>
            <person name="Greisman L."/>
            <person name="Kochva E."/>
            <person name="Miller L.J."/>
            <person name="Gao F."/>
            <person name="Karas J."/>
            <person name="Scanlon D."/>
            <person name="Lin F."/>
            <person name="Kuruppu S."/>
            <person name="Shaw C."/>
            <person name="Wong L."/>
            <person name="Hodgson W.C."/>
        </authorList>
    </citation>
    <scope>NUCLEOTIDE SEQUENCE</scope>
    <source>
        <strain evidence="10">VIND0002B12</strain>
        <tissue evidence="10">Mandibular venom gland</tissue>
    </source>
</reference>
<evidence type="ECO:0000256" key="4">
    <source>
        <dbReference type="ARBA" id="ARBA00022723"/>
    </source>
</evidence>
<dbReference type="SUPFAM" id="SSF56436">
    <property type="entry name" value="C-type lectin-like"/>
    <property type="match status" value="1"/>
</dbReference>
<dbReference type="InterPro" id="IPR018378">
    <property type="entry name" value="C-type_lectin_CS"/>
</dbReference>
<keyword evidence="4" id="KW-0479">Metal-binding</keyword>
<dbReference type="Pfam" id="PF00059">
    <property type="entry name" value="Lectin_C"/>
    <property type="match status" value="1"/>
</dbReference>
<evidence type="ECO:0000259" key="9">
    <source>
        <dbReference type="PROSITE" id="PS50041"/>
    </source>
</evidence>
<keyword evidence="7" id="KW-1015">Disulfide bond</keyword>
<dbReference type="PROSITE" id="PS51257">
    <property type="entry name" value="PROKAR_LIPOPROTEIN"/>
    <property type="match status" value="1"/>
</dbReference>
<dbReference type="InterPro" id="IPR016186">
    <property type="entry name" value="C-type_lectin-like/link_sf"/>
</dbReference>
<evidence type="ECO:0000256" key="1">
    <source>
        <dbReference type="ARBA" id="ARBA00004613"/>
    </source>
</evidence>
<evidence type="ECO:0000256" key="3">
    <source>
        <dbReference type="ARBA" id="ARBA00022525"/>
    </source>
</evidence>
<keyword evidence="8" id="KW-0732">Signal</keyword>
<dbReference type="SMART" id="SM00034">
    <property type="entry name" value="CLECT"/>
    <property type="match status" value="1"/>
</dbReference>
<sequence>MKGSFAYCSIIGFLVVSCCFAGAGASCCPMDWLPYRGYCYRLFNSKLNWLEAELSCQLEASGGHLASIHSNAETSELAKYILKYRSDNGNVWIGMRDFSKNRVWSWTDRTSTSYKPWNTGEPNNLENDEACVELWSPSRYGRWNDENCKSARAYLCKYLLQ</sequence>
<dbReference type="AlphaFoldDB" id="E2E4I9"/>
<evidence type="ECO:0000256" key="2">
    <source>
        <dbReference type="ARBA" id="ARBA00006250"/>
    </source>
</evidence>
<dbReference type="InterPro" id="IPR050111">
    <property type="entry name" value="C-type_lectin/snaclec_domain"/>
</dbReference>
<feature type="domain" description="C-type lectin" evidence="9">
    <location>
        <begin position="35"/>
        <end position="157"/>
    </location>
</feature>
<dbReference type="PROSITE" id="PS50041">
    <property type="entry name" value="C_TYPE_LECTIN_2"/>
    <property type="match status" value="1"/>
</dbReference>
<dbReference type="GO" id="GO:0005576">
    <property type="term" value="C:extracellular region"/>
    <property type="evidence" value="ECO:0007669"/>
    <property type="project" value="UniProtKB-SubCell"/>
</dbReference>
<evidence type="ECO:0000256" key="7">
    <source>
        <dbReference type="ARBA" id="ARBA00023157"/>
    </source>
</evidence>
<dbReference type="InterPro" id="IPR001304">
    <property type="entry name" value="C-type_lectin-like"/>
</dbReference>
<organism evidence="10">
    <name type="scientific">Varanus indicus</name>
    <name type="common">Mangrove monitor lizard</name>
    <name type="synonym">Tupinambis indicus</name>
    <dbReference type="NCBI Taxonomy" id="62043"/>
    <lineage>
        <taxon>Eukaryota</taxon>
        <taxon>Metazoa</taxon>
        <taxon>Chordata</taxon>
        <taxon>Craniata</taxon>
        <taxon>Vertebrata</taxon>
        <taxon>Euteleostomi</taxon>
        <taxon>Lepidosauria</taxon>
        <taxon>Squamata</taxon>
        <taxon>Bifurcata</taxon>
        <taxon>Unidentata</taxon>
        <taxon>Episquamata</taxon>
        <taxon>Toxicofera</taxon>
        <taxon>Anguimorpha</taxon>
        <taxon>Paleoanguimorpha</taxon>
        <taxon>Varanoidea</taxon>
        <taxon>Varanidae</taxon>
        <taxon>Varanus</taxon>
    </lineage>
</organism>
<feature type="signal peptide" evidence="8">
    <location>
        <begin position="1"/>
        <end position="25"/>
    </location>
</feature>
<dbReference type="GO" id="GO:0030246">
    <property type="term" value="F:carbohydrate binding"/>
    <property type="evidence" value="ECO:0007669"/>
    <property type="project" value="UniProtKB-KW"/>
</dbReference>
<name>E2E4I9_VARIN</name>